<dbReference type="AlphaFoldDB" id="A0A3Q8C8F1"/>
<protein>
    <submittedName>
        <fullName evidence="2">Uncharacterized protein</fullName>
    </submittedName>
</protein>
<evidence type="ECO:0000256" key="1">
    <source>
        <dbReference type="SAM" id="Phobius"/>
    </source>
</evidence>
<dbReference type="Pfam" id="PF20386">
    <property type="entry name" value="DUF6681"/>
    <property type="match status" value="1"/>
</dbReference>
<keyword evidence="1" id="KW-1133">Transmembrane helix</keyword>
<dbReference type="RefSeq" id="WP_141052625.1">
    <property type="nucleotide sequence ID" value="NZ_CP018176.1"/>
</dbReference>
<proteinExistence type="predicted"/>
<dbReference type="InterPro" id="IPR046503">
    <property type="entry name" value="DUF6681"/>
</dbReference>
<dbReference type="KEGG" id="lhw:BSQ49_01030"/>
<organism evidence="2 3">
    <name type="scientific">Liquorilactobacillus hordei</name>
    <dbReference type="NCBI Taxonomy" id="468911"/>
    <lineage>
        <taxon>Bacteria</taxon>
        <taxon>Bacillati</taxon>
        <taxon>Bacillota</taxon>
        <taxon>Bacilli</taxon>
        <taxon>Lactobacillales</taxon>
        <taxon>Lactobacillaceae</taxon>
        <taxon>Liquorilactobacillus</taxon>
    </lineage>
</organism>
<name>A0A3Q8C8F1_9LACO</name>
<reference evidence="2 3" key="1">
    <citation type="submission" date="2016-11" db="EMBL/GenBank/DDBJ databases">
        <title>Interaction between Lactobacillus species and yeast in water kefir.</title>
        <authorList>
            <person name="Behr J."/>
            <person name="Xu D."/>
            <person name="Vogel R.F."/>
        </authorList>
    </citation>
    <scope>NUCLEOTIDE SEQUENCE [LARGE SCALE GENOMIC DNA]</scope>
    <source>
        <strain evidence="2 3">TMW 1.1822</strain>
    </source>
</reference>
<gene>
    <name evidence="2" type="ORF">BSQ49_01030</name>
</gene>
<dbReference type="EMBL" id="CP018176">
    <property type="protein sequence ID" value="AUJ28920.1"/>
    <property type="molecule type" value="Genomic_DNA"/>
</dbReference>
<feature type="transmembrane region" description="Helical" evidence="1">
    <location>
        <begin position="25"/>
        <end position="44"/>
    </location>
</feature>
<accession>A0A3Q8C8F1</accession>
<sequence>MFSIIGIINSYLGYININVKIKNRVYTVLGTVGNFYLLYVAYQFFKNGFIARGALFILAFIALAYFSYLNVIHYFTNKKSRIDFSPWIEKKLHLKPKEEEVGKASGISKAGYVQTNGIFANEKMLPASIKMNQENRLNLKKIVATLEQQGYLKLNFGGLSEDQQFKMARTNTNGIDALLEPVALPYFELEKRGSKFVILGGVNPLEREELGQIIRVGLTPVEDLGDKYEIFLAAVVIQGGPHKFAGRSSLVSEEQPFNLGIQVAYKSKQES</sequence>
<keyword evidence="1" id="KW-0812">Transmembrane</keyword>
<keyword evidence="1" id="KW-0472">Membrane</keyword>
<evidence type="ECO:0000313" key="3">
    <source>
        <dbReference type="Proteomes" id="UP000314960"/>
    </source>
</evidence>
<feature type="transmembrane region" description="Helical" evidence="1">
    <location>
        <begin position="50"/>
        <end position="71"/>
    </location>
</feature>
<evidence type="ECO:0000313" key="2">
    <source>
        <dbReference type="EMBL" id="AUJ28920.1"/>
    </source>
</evidence>
<dbReference type="Proteomes" id="UP000314960">
    <property type="component" value="Chromosome"/>
</dbReference>